<reference evidence="2" key="1">
    <citation type="submission" date="2020-09" db="EMBL/GenBank/DDBJ databases">
        <authorList>
            <person name="Kikuchi T."/>
        </authorList>
    </citation>
    <scope>NUCLEOTIDE SEQUENCE</scope>
    <source>
        <strain evidence="2">SH1</strain>
    </source>
</reference>
<accession>A0A811KHR2</accession>
<dbReference type="InterPro" id="IPR035587">
    <property type="entry name" value="DUS-like_FMN-bd"/>
</dbReference>
<dbReference type="EMBL" id="CAJFDH010000003">
    <property type="protein sequence ID" value="CAD5214846.1"/>
    <property type="molecule type" value="Genomic_DNA"/>
</dbReference>
<feature type="domain" description="DUS-like FMN-binding" evidence="1">
    <location>
        <begin position="44"/>
        <end position="131"/>
    </location>
</feature>
<protein>
    <recommendedName>
        <fullName evidence="1">DUS-like FMN-binding domain-containing protein</fullName>
    </recommendedName>
</protein>
<sequence length="278" mass="31045">MAVLEDDVATSSDSSCELEDFQRILTDKKNDCKALGIEEPLFICAPMVRYSKLHFRKLVHLYGCDLAYTPMIYAHCFVASQKCRENEFTTDENDWPIVQFAANKPEHFAEAAELVYGNVKGIDLNCGCPKSDFEAAGVSHIGVHGRTVSQRAEPPDYEAIGLVKSAVKVPVYANGGCTSYRQALEIASVTKCDGVMVGEGLLSNPALFCGHQKTPFECIRDWFSIATDLDVHYTLVHRHTAFMTHSLFNKTQRMDLQKQTTISDTINFVNEQLPLFDC</sequence>
<dbReference type="EMBL" id="CAJFCW020000003">
    <property type="protein sequence ID" value="CAG9103329.1"/>
    <property type="molecule type" value="Genomic_DNA"/>
</dbReference>
<dbReference type="SUPFAM" id="SSF51395">
    <property type="entry name" value="FMN-linked oxidoreductases"/>
    <property type="match status" value="1"/>
</dbReference>
<organism evidence="2 3">
    <name type="scientific">Bursaphelenchus okinawaensis</name>
    <dbReference type="NCBI Taxonomy" id="465554"/>
    <lineage>
        <taxon>Eukaryota</taxon>
        <taxon>Metazoa</taxon>
        <taxon>Ecdysozoa</taxon>
        <taxon>Nematoda</taxon>
        <taxon>Chromadorea</taxon>
        <taxon>Rhabditida</taxon>
        <taxon>Tylenchina</taxon>
        <taxon>Tylenchomorpha</taxon>
        <taxon>Aphelenchoidea</taxon>
        <taxon>Aphelenchoididae</taxon>
        <taxon>Bursaphelenchus</taxon>
    </lineage>
</organism>
<dbReference type="Pfam" id="PF01207">
    <property type="entry name" value="Dus"/>
    <property type="match status" value="2"/>
</dbReference>
<feature type="domain" description="DUS-like FMN-binding" evidence="1">
    <location>
        <begin position="134"/>
        <end position="247"/>
    </location>
</feature>
<dbReference type="PANTHER" id="PTHR11082:SF31">
    <property type="entry name" value="TRNA-DIHYDROURIDINE(20A_20B) SYNTHASE [NAD(P)+]-LIKE"/>
    <property type="match status" value="1"/>
</dbReference>
<keyword evidence="3" id="KW-1185">Reference proteome</keyword>
<comment type="caution">
    <text evidence="2">The sequence shown here is derived from an EMBL/GenBank/DDBJ whole genome shotgun (WGS) entry which is preliminary data.</text>
</comment>
<gene>
    <name evidence="2" type="ORF">BOKJ2_LOCUS5797</name>
</gene>
<dbReference type="Proteomes" id="UP000783686">
    <property type="component" value="Unassembled WGS sequence"/>
</dbReference>
<name>A0A811KHR2_9BILA</name>
<dbReference type="GO" id="GO:0017150">
    <property type="term" value="F:tRNA dihydrouridine synthase activity"/>
    <property type="evidence" value="ECO:0007669"/>
    <property type="project" value="TreeGrafter"/>
</dbReference>
<dbReference type="OrthoDB" id="9977870at2759"/>
<dbReference type="Gene3D" id="3.20.20.70">
    <property type="entry name" value="Aldolase class I"/>
    <property type="match status" value="2"/>
</dbReference>
<proteinExistence type="predicted"/>
<evidence type="ECO:0000313" key="3">
    <source>
        <dbReference type="Proteomes" id="UP000614601"/>
    </source>
</evidence>
<dbReference type="CDD" id="cd02801">
    <property type="entry name" value="DUS_like_FMN"/>
    <property type="match status" value="1"/>
</dbReference>
<dbReference type="AlphaFoldDB" id="A0A811KHR2"/>
<evidence type="ECO:0000259" key="1">
    <source>
        <dbReference type="Pfam" id="PF01207"/>
    </source>
</evidence>
<evidence type="ECO:0000313" key="2">
    <source>
        <dbReference type="EMBL" id="CAD5214846.1"/>
    </source>
</evidence>
<dbReference type="InterPro" id="IPR013785">
    <property type="entry name" value="Aldolase_TIM"/>
</dbReference>
<dbReference type="Proteomes" id="UP000614601">
    <property type="component" value="Unassembled WGS sequence"/>
</dbReference>
<dbReference type="PANTHER" id="PTHR11082">
    <property type="entry name" value="TRNA-DIHYDROURIDINE SYNTHASE"/>
    <property type="match status" value="1"/>
</dbReference>